<dbReference type="Proteomes" id="UP001054945">
    <property type="component" value="Unassembled WGS sequence"/>
</dbReference>
<keyword evidence="2" id="KW-1185">Reference proteome</keyword>
<organism evidence="1 2">
    <name type="scientific">Caerostris extrusa</name>
    <name type="common">Bark spider</name>
    <name type="synonym">Caerostris bankana</name>
    <dbReference type="NCBI Taxonomy" id="172846"/>
    <lineage>
        <taxon>Eukaryota</taxon>
        <taxon>Metazoa</taxon>
        <taxon>Ecdysozoa</taxon>
        <taxon>Arthropoda</taxon>
        <taxon>Chelicerata</taxon>
        <taxon>Arachnida</taxon>
        <taxon>Araneae</taxon>
        <taxon>Araneomorphae</taxon>
        <taxon>Entelegynae</taxon>
        <taxon>Araneoidea</taxon>
        <taxon>Araneidae</taxon>
        <taxon>Caerostris</taxon>
    </lineage>
</organism>
<dbReference type="AlphaFoldDB" id="A0AAV4SXY4"/>
<accession>A0AAV4SXY4</accession>
<sequence length="124" mass="14248">MTEASKILTTQANLLFDAGHMKREMFMEIHRQWQDSERQLQEADRQLPSKKHTAKVNVKIDEKAKAFNLENKFSNLNVDESSAGVDFATAEPKLPPIMVKYASNLKDKVAEISLKFKDDIRIKK</sequence>
<proteinExistence type="predicted"/>
<name>A0AAV4SXY4_CAEEX</name>
<reference evidence="1 2" key="1">
    <citation type="submission" date="2021-06" db="EMBL/GenBank/DDBJ databases">
        <title>Caerostris extrusa draft genome.</title>
        <authorList>
            <person name="Kono N."/>
            <person name="Arakawa K."/>
        </authorList>
    </citation>
    <scope>NUCLEOTIDE SEQUENCE [LARGE SCALE GENOMIC DNA]</scope>
</reference>
<gene>
    <name evidence="1" type="ORF">CEXT_329471</name>
</gene>
<comment type="caution">
    <text evidence="1">The sequence shown here is derived from an EMBL/GenBank/DDBJ whole genome shotgun (WGS) entry which is preliminary data.</text>
</comment>
<evidence type="ECO:0000313" key="2">
    <source>
        <dbReference type="Proteomes" id="UP001054945"/>
    </source>
</evidence>
<dbReference type="EMBL" id="BPLR01010049">
    <property type="protein sequence ID" value="GIY36453.1"/>
    <property type="molecule type" value="Genomic_DNA"/>
</dbReference>
<protein>
    <submittedName>
        <fullName evidence="1">Uncharacterized protein</fullName>
    </submittedName>
</protein>
<evidence type="ECO:0000313" key="1">
    <source>
        <dbReference type="EMBL" id="GIY36453.1"/>
    </source>
</evidence>